<dbReference type="EMBL" id="UINC01047675">
    <property type="protein sequence ID" value="SVB57237.1"/>
    <property type="molecule type" value="Genomic_DNA"/>
</dbReference>
<evidence type="ECO:0000313" key="6">
    <source>
        <dbReference type="EMBL" id="SVB57237.1"/>
    </source>
</evidence>
<evidence type="ECO:0000256" key="5">
    <source>
        <dbReference type="ARBA" id="ARBA00023288"/>
    </source>
</evidence>
<sequence length="445" mass="48064">MKKLFIGAAVAISMASTAFAGSYESVDPTDAEATVWYRVSRDNQIAFLDKLTQEFNRTNPYGITVTAVSAGGYGDIFTKFINLIGTDELPDMLIGYQNQLALYNMPPASSLIDMNELVLSEKWAMSAEDMADIPAGFLAQDISSDFGGMRLGFPPRRSMEIMYANLDWLAELGFDGIPTTPEGFKEAACKAAKQPFSGAVDTAASPTGLEFGLDASRLASWILAFGGETLDKGKGEYVLNSPNAIAAATQLSEMAAAGCAQAATEKYGEQTDFGNGRTLFAQGSSSGLPYYGSAISKGANFNWSIYAVPHTTAEPRGNLYGPSFAITDKADKGKQIGAWLWLQAFLKPENQAEFVRLTNYVPVRSSALDLLGDYRAKNPQFDIIRTLMPTAGSETPPSASYEEVRRLMRDVLAEILAGGDPAKLMQDLNDEANELHREALEDIKG</sequence>
<evidence type="ECO:0008006" key="7">
    <source>
        <dbReference type="Google" id="ProtNLM"/>
    </source>
</evidence>
<keyword evidence="1" id="KW-1003">Cell membrane</keyword>
<reference evidence="6" key="1">
    <citation type="submission" date="2018-05" db="EMBL/GenBank/DDBJ databases">
        <authorList>
            <person name="Lanie J.A."/>
            <person name="Ng W.-L."/>
            <person name="Kazmierczak K.M."/>
            <person name="Andrzejewski T.M."/>
            <person name="Davidsen T.M."/>
            <person name="Wayne K.J."/>
            <person name="Tettelin H."/>
            <person name="Glass J.I."/>
            <person name="Rusch D."/>
            <person name="Podicherti R."/>
            <person name="Tsui H.-C.T."/>
            <person name="Winkler M.E."/>
        </authorList>
    </citation>
    <scope>NUCLEOTIDE SEQUENCE</scope>
</reference>
<dbReference type="Gene3D" id="3.40.190.10">
    <property type="entry name" value="Periplasmic binding protein-like II"/>
    <property type="match status" value="1"/>
</dbReference>
<protein>
    <recommendedName>
        <fullName evidence="7">Extracellular solute-binding protein</fullName>
    </recommendedName>
</protein>
<dbReference type="SUPFAM" id="SSF53850">
    <property type="entry name" value="Periplasmic binding protein-like II"/>
    <property type="match status" value="1"/>
</dbReference>
<organism evidence="6">
    <name type="scientific">marine metagenome</name>
    <dbReference type="NCBI Taxonomy" id="408172"/>
    <lineage>
        <taxon>unclassified sequences</taxon>
        <taxon>metagenomes</taxon>
        <taxon>ecological metagenomes</taxon>
    </lineage>
</organism>
<proteinExistence type="predicted"/>
<evidence type="ECO:0000256" key="1">
    <source>
        <dbReference type="ARBA" id="ARBA00022475"/>
    </source>
</evidence>
<evidence type="ECO:0000256" key="3">
    <source>
        <dbReference type="ARBA" id="ARBA00023136"/>
    </source>
</evidence>
<keyword evidence="5" id="KW-0449">Lipoprotein</keyword>
<gene>
    <name evidence="6" type="ORF">METZ01_LOCUS210091</name>
</gene>
<evidence type="ECO:0000256" key="4">
    <source>
        <dbReference type="ARBA" id="ARBA00023139"/>
    </source>
</evidence>
<accession>A0A382F589</accession>
<keyword evidence="4" id="KW-0564">Palmitate</keyword>
<dbReference type="Pfam" id="PF13416">
    <property type="entry name" value="SBP_bac_8"/>
    <property type="match status" value="1"/>
</dbReference>
<dbReference type="PANTHER" id="PTHR43649:SF33">
    <property type="entry name" value="POLYGALACTURONAN_RHAMNOGALACTURONAN-BINDING PROTEIN YTCQ"/>
    <property type="match status" value="1"/>
</dbReference>
<keyword evidence="3" id="KW-0472">Membrane</keyword>
<keyword evidence="2" id="KW-0732">Signal</keyword>
<evidence type="ECO:0000256" key="2">
    <source>
        <dbReference type="ARBA" id="ARBA00022729"/>
    </source>
</evidence>
<name>A0A382F589_9ZZZZ</name>
<dbReference type="InterPro" id="IPR050490">
    <property type="entry name" value="Bact_solute-bd_prot1"/>
</dbReference>
<dbReference type="InterPro" id="IPR006059">
    <property type="entry name" value="SBP"/>
</dbReference>
<dbReference type="PANTHER" id="PTHR43649">
    <property type="entry name" value="ARABINOSE-BINDING PROTEIN-RELATED"/>
    <property type="match status" value="1"/>
</dbReference>
<dbReference type="AlphaFoldDB" id="A0A382F589"/>